<dbReference type="PROSITE" id="PS00107">
    <property type="entry name" value="PROTEIN_KINASE_ATP"/>
    <property type="match status" value="1"/>
</dbReference>
<evidence type="ECO:0000256" key="7">
    <source>
        <dbReference type="ARBA" id="ARBA00022840"/>
    </source>
</evidence>
<dbReference type="InterPro" id="IPR033701">
    <property type="entry name" value="POLO_box_1"/>
</dbReference>
<accession>G0QX45</accession>
<comment type="similarity">
    <text evidence="9">Belongs to the protein kinase superfamily. Ser/Thr protein kinase family. CDC5/Polo subfamily.</text>
</comment>
<gene>
    <name evidence="13" type="ORF">IMG5_137770</name>
</gene>
<evidence type="ECO:0000313" key="13">
    <source>
        <dbReference type="EMBL" id="EGR30222.1"/>
    </source>
</evidence>
<feature type="domain" description="Protein kinase" evidence="11">
    <location>
        <begin position="41"/>
        <end position="296"/>
    </location>
</feature>
<feature type="compositionally biased region" description="Low complexity" evidence="10">
    <location>
        <begin position="320"/>
        <end position="339"/>
    </location>
</feature>
<dbReference type="InterPro" id="IPR000719">
    <property type="entry name" value="Prot_kinase_dom"/>
</dbReference>
<evidence type="ECO:0000256" key="4">
    <source>
        <dbReference type="ARBA" id="ARBA00022737"/>
    </source>
</evidence>
<dbReference type="InterPro" id="IPR008271">
    <property type="entry name" value="Ser/Thr_kinase_AS"/>
</dbReference>
<dbReference type="GO" id="GO:0004674">
    <property type="term" value="F:protein serine/threonine kinase activity"/>
    <property type="evidence" value="ECO:0007669"/>
    <property type="project" value="UniProtKB-KW"/>
</dbReference>
<evidence type="ECO:0000256" key="6">
    <source>
        <dbReference type="ARBA" id="ARBA00022777"/>
    </source>
</evidence>
<evidence type="ECO:0000313" key="14">
    <source>
        <dbReference type="Proteomes" id="UP000008983"/>
    </source>
</evidence>
<feature type="region of interest" description="Disordered" evidence="10">
    <location>
        <begin position="1"/>
        <end position="21"/>
    </location>
</feature>
<dbReference type="PROSITE" id="PS50011">
    <property type="entry name" value="PROTEIN_KINASE_DOM"/>
    <property type="match status" value="1"/>
</dbReference>
<keyword evidence="2 9" id="KW-0723">Serine/threonine-protein kinase</keyword>
<name>G0QX45_ICHMU</name>
<proteinExistence type="inferred from homology"/>
<dbReference type="SUPFAM" id="SSF56112">
    <property type="entry name" value="Protein kinase-like (PK-like)"/>
    <property type="match status" value="1"/>
</dbReference>
<dbReference type="EMBL" id="GL984031">
    <property type="protein sequence ID" value="EGR30222.1"/>
    <property type="molecule type" value="Genomic_DNA"/>
</dbReference>
<keyword evidence="7 8" id="KW-0067">ATP-binding</keyword>
<dbReference type="EC" id="2.7.11.21" evidence="9"/>
<dbReference type="PROSITE" id="PS00108">
    <property type="entry name" value="PROTEIN_KINASE_ST"/>
    <property type="match status" value="1"/>
</dbReference>
<feature type="compositionally biased region" description="Basic and acidic residues" evidence="10">
    <location>
        <begin position="8"/>
        <end position="21"/>
    </location>
</feature>
<dbReference type="InterPro" id="IPR036947">
    <property type="entry name" value="POLO_box_dom_sf"/>
</dbReference>
<keyword evidence="4" id="KW-0677">Repeat</keyword>
<keyword evidence="3 9" id="KW-0808">Transferase</keyword>
<dbReference type="Gene3D" id="3.30.1120.30">
    <property type="entry name" value="POLO box domain"/>
    <property type="match status" value="2"/>
</dbReference>
<evidence type="ECO:0000256" key="8">
    <source>
        <dbReference type="PROSITE-ProRule" id="PRU10141"/>
    </source>
</evidence>
<reference evidence="13 14" key="1">
    <citation type="submission" date="2011-07" db="EMBL/GenBank/DDBJ databases">
        <authorList>
            <person name="Coyne R."/>
            <person name="Brami D."/>
            <person name="Johnson J."/>
            <person name="Hostetler J."/>
            <person name="Hannick L."/>
            <person name="Clark T."/>
            <person name="Cassidy-Hanley D."/>
            <person name="Inman J."/>
        </authorList>
    </citation>
    <scope>NUCLEOTIDE SEQUENCE [LARGE SCALE GENOMIC DNA]</scope>
    <source>
        <strain evidence="13 14">G5</strain>
    </source>
</reference>
<dbReference type="STRING" id="857967.G0QX45"/>
<evidence type="ECO:0000256" key="5">
    <source>
        <dbReference type="ARBA" id="ARBA00022741"/>
    </source>
</evidence>
<dbReference type="GO" id="GO:0005634">
    <property type="term" value="C:nucleus"/>
    <property type="evidence" value="ECO:0007669"/>
    <property type="project" value="TreeGrafter"/>
</dbReference>
<feature type="region of interest" description="Disordered" evidence="10">
    <location>
        <begin position="315"/>
        <end position="388"/>
    </location>
</feature>
<dbReference type="PANTHER" id="PTHR24345:SF0">
    <property type="entry name" value="CELL CYCLE SERINE_THREONINE-PROTEIN KINASE CDC5_MSD2"/>
    <property type="match status" value="1"/>
</dbReference>
<evidence type="ECO:0000256" key="10">
    <source>
        <dbReference type="SAM" id="MobiDB-lite"/>
    </source>
</evidence>
<dbReference type="CDD" id="cd14099">
    <property type="entry name" value="STKc_PLK"/>
    <property type="match status" value="1"/>
</dbReference>
<dbReference type="Gene3D" id="3.30.200.20">
    <property type="entry name" value="Phosphorylase Kinase, domain 1"/>
    <property type="match status" value="1"/>
</dbReference>
<dbReference type="SMART" id="SM00220">
    <property type="entry name" value="S_TKc"/>
    <property type="match status" value="1"/>
</dbReference>
<keyword evidence="14" id="KW-1185">Reference proteome</keyword>
<protein>
    <recommendedName>
        <fullName evidence="9">Serine/threonine-protein kinase PLK</fullName>
        <ecNumber evidence="9">2.7.11.21</ecNumber>
    </recommendedName>
    <alternativeName>
        <fullName evidence="9">Polo-like kinase</fullName>
    </alternativeName>
</protein>
<keyword evidence="6 9" id="KW-0418">Kinase</keyword>
<comment type="subunit">
    <text evidence="1">Monomer.</text>
</comment>
<dbReference type="PANTHER" id="PTHR24345">
    <property type="entry name" value="SERINE/THREONINE-PROTEIN KINASE PLK"/>
    <property type="match status" value="1"/>
</dbReference>
<dbReference type="FunFam" id="3.30.200.20:FF:000091">
    <property type="entry name" value="Serine/threonine-protein kinase PLK"/>
    <property type="match status" value="1"/>
</dbReference>
<dbReference type="CDD" id="cd13118">
    <property type="entry name" value="POLO_box_1"/>
    <property type="match status" value="1"/>
</dbReference>
<dbReference type="Pfam" id="PF00069">
    <property type="entry name" value="Pkinase"/>
    <property type="match status" value="1"/>
</dbReference>
<dbReference type="InterPro" id="IPR033695">
    <property type="entry name" value="POLO_box_2"/>
</dbReference>
<evidence type="ECO:0000256" key="3">
    <source>
        <dbReference type="ARBA" id="ARBA00022679"/>
    </source>
</evidence>
<feature type="compositionally biased region" description="Polar residues" evidence="10">
    <location>
        <begin position="340"/>
        <end position="374"/>
    </location>
</feature>
<dbReference type="RefSeq" id="XP_004031818.1">
    <property type="nucleotide sequence ID" value="XM_004031770.1"/>
</dbReference>
<organism evidence="13 14">
    <name type="scientific">Ichthyophthirius multifiliis</name>
    <name type="common">White spot disease agent</name>
    <name type="synonym">Ich</name>
    <dbReference type="NCBI Taxonomy" id="5932"/>
    <lineage>
        <taxon>Eukaryota</taxon>
        <taxon>Sar</taxon>
        <taxon>Alveolata</taxon>
        <taxon>Ciliophora</taxon>
        <taxon>Intramacronucleata</taxon>
        <taxon>Oligohymenophorea</taxon>
        <taxon>Hymenostomatida</taxon>
        <taxon>Ophryoglenina</taxon>
        <taxon>Ichthyophthirius</taxon>
    </lineage>
</organism>
<evidence type="ECO:0000256" key="1">
    <source>
        <dbReference type="ARBA" id="ARBA00011245"/>
    </source>
</evidence>
<dbReference type="Gene3D" id="1.10.510.10">
    <property type="entry name" value="Transferase(Phosphotransferase) domain 1"/>
    <property type="match status" value="1"/>
</dbReference>
<evidence type="ECO:0000259" key="11">
    <source>
        <dbReference type="PROSITE" id="PS50011"/>
    </source>
</evidence>
<dbReference type="InterPro" id="IPR011009">
    <property type="entry name" value="Kinase-like_dom_sf"/>
</dbReference>
<comment type="catalytic activity">
    <reaction evidence="9">
        <text>L-threonyl-[protein] + ATP = O-phospho-L-threonyl-[protein] + ADP + H(+)</text>
        <dbReference type="Rhea" id="RHEA:46608"/>
        <dbReference type="Rhea" id="RHEA-COMP:11060"/>
        <dbReference type="Rhea" id="RHEA-COMP:11605"/>
        <dbReference type="ChEBI" id="CHEBI:15378"/>
        <dbReference type="ChEBI" id="CHEBI:30013"/>
        <dbReference type="ChEBI" id="CHEBI:30616"/>
        <dbReference type="ChEBI" id="CHEBI:61977"/>
        <dbReference type="ChEBI" id="CHEBI:456216"/>
        <dbReference type="EC" id="2.7.11.21"/>
    </reaction>
</comment>
<dbReference type="eggNOG" id="KOG0575">
    <property type="taxonomic scope" value="Eukaryota"/>
</dbReference>
<feature type="domain" description="POLO box" evidence="12">
    <location>
        <begin position="399"/>
        <end position="481"/>
    </location>
</feature>
<dbReference type="Pfam" id="PF00659">
    <property type="entry name" value="POLO_box"/>
    <property type="match status" value="2"/>
</dbReference>
<keyword evidence="5 8" id="KW-0547">Nucleotide-binding</keyword>
<evidence type="ECO:0000256" key="9">
    <source>
        <dbReference type="RuleBase" id="RU361162"/>
    </source>
</evidence>
<dbReference type="AlphaFoldDB" id="G0QX45"/>
<dbReference type="OrthoDB" id="408964at2759"/>
<dbReference type="FunFam" id="1.10.510.10:FF:000571">
    <property type="entry name" value="Maternal embryonic leucine zipper kinase"/>
    <property type="match status" value="1"/>
</dbReference>
<dbReference type="InterPro" id="IPR000959">
    <property type="entry name" value="POLO_box_dom"/>
</dbReference>
<feature type="binding site" evidence="8">
    <location>
        <position position="70"/>
    </location>
    <ligand>
        <name>ATP</name>
        <dbReference type="ChEBI" id="CHEBI:30616"/>
    </ligand>
</feature>
<dbReference type="SUPFAM" id="SSF82615">
    <property type="entry name" value="Polo-box domain"/>
    <property type="match status" value="2"/>
</dbReference>
<dbReference type="GO" id="GO:0005524">
    <property type="term" value="F:ATP binding"/>
    <property type="evidence" value="ECO:0007669"/>
    <property type="project" value="UniProtKB-UniRule"/>
</dbReference>
<evidence type="ECO:0000259" key="12">
    <source>
        <dbReference type="PROSITE" id="PS50078"/>
    </source>
</evidence>
<feature type="domain" description="POLO box" evidence="12">
    <location>
        <begin position="499"/>
        <end position="579"/>
    </location>
</feature>
<dbReference type="InParanoid" id="G0QX45"/>
<dbReference type="CDD" id="cd13117">
    <property type="entry name" value="POLO_box_2"/>
    <property type="match status" value="1"/>
</dbReference>
<sequence length="612" mass="71752">MSQTNIEPNKENPEKLNPNPDHKIVEEKITRKNGEIIMKQYIKGKLLGRGGFAKCYEITSIEGKLTFAAKIIPKNTLKKSRQRHKLIQEIKIHKSLQHQNIVQFEHVFEDHENVYILLELCPYQTLNELIKRRKRITEYEAQIYIMQMVNSLIHLHNKKIVHRDLKLGNLFLGKNMTLKLGDFGLATKIEYEGEKKTTICGTPNYIAPEILEGKEGHSYEVDVWSLGVIIYTLLIGKPPFETKDVKQTYKRIRLNKYSFPENCTISEQARSLIVSMLILDPSKRPTMEQILEHPFMSCVDKNPQTLPVSSLSVPYKEHQNQNQNQNQQQINQNQNRQTQSLSNFRKSTLNEKNTNQIISQNTSNVNYKSQNQKNQFRENIPPPDLQNRQQVIPPATEVWVVSWVDYSNKYGLGYCLCNGAYGVYFNDSSKIILDSGECYTEYYEKQQSKQDEIISFNINNYPSQLKKKVTLLQHFRSYLSKERQNFVNNIQKQITNQVYVKKWMKTKDAIIFRLSNQTVQVSFSDKTEIILNSHKKIVTYVNKQQQRLNFHLCQYLSQYSQDMQKRMKYTKDILTQMVVKTKPKEQIFQNNINENKLSTLNFQQNIILSNKN</sequence>
<dbReference type="OMA" id="EYAFFAP"/>
<dbReference type="GeneID" id="14906344"/>
<dbReference type="FunFam" id="3.30.1120.30:FF:000013">
    <property type="entry name" value="Serine/threonine-protein kinase PLK"/>
    <property type="match status" value="1"/>
</dbReference>
<dbReference type="PROSITE" id="PS50078">
    <property type="entry name" value="POLO_BOX"/>
    <property type="match status" value="2"/>
</dbReference>
<evidence type="ECO:0000256" key="2">
    <source>
        <dbReference type="ARBA" id="ARBA00022527"/>
    </source>
</evidence>
<dbReference type="Proteomes" id="UP000008983">
    <property type="component" value="Unassembled WGS sequence"/>
</dbReference>
<dbReference type="InterPro" id="IPR017441">
    <property type="entry name" value="Protein_kinase_ATP_BS"/>
</dbReference>